<reference evidence="7 8" key="1">
    <citation type="submission" date="2013-10" db="EMBL/GenBank/DDBJ databases">
        <title>Salinisphaera orenii MK-B5 Genome Sequencing.</title>
        <authorList>
            <person name="Lai Q."/>
            <person name="Li C."/>
            <person name="Shao Z."/>
        </authorList>
    </citation>
    <scope>NUCLEOTIDE SEQUENCE [LARGE SCALE GENOMIC DNA]</scope>
    <source>
        <strain evidence="7 8">MK-B5</strain>
    </source>
</reference>
<dbReference type="PANTHER" id="PTHR10846">
    <property type="entry name" value="SODIUM/POTASSIUM/CALCIUM EXCHANGER"/>
    <property type="match status" value="1"/>
</dbReference>
<dbReference type="Gene3D" id="1.20.1420.30">
    <property type="entry name" value="NCX, central ion-binding region"/>
    <property type="match status" value="2"/>
</dbReference>
<feature type="transmembrane region" description="Helical" evidence="5">
    <location>
        <begin position="238"/>
        <end position="263"/>
    </location>
</feature>
<keyword evidence="4 5" id="KW-0472">Membrane</keyword>
<dbReference type="AlphaFoldDB" id="A0A423PTC5"/>
<evidence type="ECO:0000256" key="1">
    <source>
        <dbReference type="ARBA" id="ARBA00004141"/>
    </source>
</evidence>
<dbReference type="GO" id="GO:0005262">
    <property type="term" value="F:calcium channel activity"/>
    <property type="evidence" value="ECO:0007669"/>
    <property type="project" value="TreeGrafter"/>
</dbReference>
<dbReference type="GO" id="GO:0006874">
    <property type="term" value="P:intracellular calcium ion homeostasis"/>
    <property type="evidence" value="ECO:0007669"/>
    <property type="project" value="TreeGrafter"/>
</dbReference>
<evidence type="ECO:0000256" key="3">
    <source>
        <dbReference type="ARBA" id="ARBA00022989"/>
    </source>
</evidence>
<dbReference type="NCBIfam" id="TIGR00367">
    <property type="entry name" value="calcium/sodium antiporter"/>
    <property type="match status" value="1"/>
</dbReference>
<feature type="transmembrane region" description="Helical" evidence="5">
    <location>
        <begin position="306"/>
        <end position="325"/>
    </location>
</feature>
<keyword evidence="8" id="KW-1185">Reference proteome</keyword>
<feature type="transmembrane region" description="Helical" evidence="5">
    <location>
        <begin position="78"/>
        <end position="98"/>
    </location>
</feature>
<evidence type="ECO:0000256" key="2">
    <source>
        <dbReference type="ARBA" id="ARBA00022692"/>
    </source>
</evidence>
<proteinExistence type="predicted"/>
<dbReference type="InterPro" id="IPR044880">
    <property type="entry name" value="NCX_ion-bd_dom_sf"/>
</dbReference>
<evidence type="ECO:0000256" key="5">
    <source>
        <dbReference type="SAM" id="Phobius"/>
    </source>
</evidence>
<feature type="domain" description="Sodium/calcium exchanger membrane region" evidence="6">
    <location>
        <begin position="6"/>
        <end position="142"/>
    </location>
</feature>
<dbReference type="GO" id="GO:0005886">
    <property type="term" value="C:plasma membrane"/>
    <property type="evidence" value="ECO:0007669"/>
    <property type="project" value="TreeGrafter"/>
</dbReference>
<accession>A0A423PTC5</accession>
<keyword evidence="2 5" id="KW-0812">Transmembrane</keyword>
<dbReference type="InterPro" id="IPR004481">
    <property type="entry name" value="K/Na/Ca-exchanger"/>
</dbReference>
<evidence type="ECO:0000259" key="6">
    <source>
        <dbReference type="Pfam" id="PF01699"/>
    </source>
</evidence>
<sequence length="328" mass="33721">MLMAGLALIAGLAVLIWSAERFVDGAVATAHHFRLPGLIIGTVIVGIGTSAPEFVVSGLAAWSGQPGLAIGNAYGSNIANIGLILGLTLLLSPIIVASGVVRRELALLAAVTLGSLLLLLDGTIGRLDAALLLVPLIGYLGLCVRQARRPTEHVSGPATAGVETEPPTLGLRGAVAWLIVGLILLVASSRLLVWGAVTIATTLGVSDLVIGLTVVAVGTSLPELASSISALRRNAHDLVLGNVLGSNLFNTLGVVGVAGLIAPIDIEPLVVQRDWPVMMAMTVLLLLFAMRWRAPRARLSRLEGGVLLAIFVGYTTWLVLGALAAPAG</sequence>
<protein>
    <submittedName>
        <fullName evidence="7">Sodium:calcium antiporter</fullName>
    </submittedName>
</protein>
<feature type="transmembrane region" description="Helical" evidence="5">
    <location>
        <begin position="130"/>
        <end position="148"/>
    </location>
</feature>
<feature type="domain" description="Sodium/calcium exchanger membrane region" evidence="6">
    <location>
        <begin position="174"/>
        <end position="319"/>
    </location>
</feature>
<keyword evidence="3 5" id="KW-1133">Transmembrane helix</keyword>
<evidence type="ECO:0000313" key="8">
    <source>
        <dbReference type="Proteomes" id="UP000283993"/>
    </source>
</evidence>
<evidence type="ECO:0000256" key="4">
    <source>
        <dbReference type="ARBA" id="ARBA00023136"/>
    </source>
</evidence>
<dbReference type="EMBL" id="AYKH01000007">
    <property type="protein sequence ID" value="ROO28847.1"/>
    <property type="molecule type" value="Genomic_DNA"/>
</dbReference>
<name>A0A423PTC5_9GAMM</name>
<dbReference type="Pfam" id="PF01699">
    <property type="entry name" value="Na_Ca_ex"/>
    <property type="match status" value="2"/>
</dbReference>
<gene>
    <name evidence="7" type="ORF">SAOR_04925</name>
</gene>
<organism evidence="7 8">
    <name type="scientific">Salinisphaera orenii MK-B5</name>
    <dbReference type="NCBI Taxonomy" id="856730"/>
    <lineage>
        <taxon>Bacteria</taxon>
        <taxon>Pseudomonadati</taxon>
        <taxon>Pseudomonadota</taxon>
        <taxon>Gammaproteobacteria</taxon>
        <taxon>Salinisphaerales</taxon>
        <taxon>Salinisphaeraceae</taxon>
        <taxon>Salinisphaera</taxon>
    </lineage>
</organism>
<feature type="transmembrane region" description="Helical" evidence="5">
    <location>
        <begin position="275"/>
        <end position="294"/>
    </location>
</feature>
<comment type="subcellular location">
    <subcellularLocation>
        <location evidence="1">Membrane</location>
        <topology evidence="1">Multi-pass membrane protein</topology>
    </subcellularLocation>
</comment>
<dbReference type="Proteomes" id="UP000283993">
    <property type="component" value="Unassembled WGS sequence"/>
</dbReference>
<dbReference type="GO" id="GO:0008273">
    <property type="term" value="F:calcium, potassium:sodium antiporter activity"/>
    <property type="evidence" value="ECO:0007669"/>
    <property type="project" value="TreeGrafter"/>
</dbReference>
<dbReference type="InterPro" id="IPR004837">
    <property type="entry name" value="NaCa_Exmemb"/>
</dbReference>
<dbReference type="PANTHER" id="PTHR10846:SF8">
    <property type="entry name" value="INNER MEMBRANE PROTEIN YRBG"/>
    <property type="match status" value="1"/>
</dbReference>
<evidence type="ECO:0000313" key="7">
    <source>
        <dbReference type="EMBL" id="ROO28847.1"/>
    </source>
</evidence>
<dbReference type="RefSeq" id="WP_123630461.1">
    <property type="nucleotide sequence ID" value="NZ_AYKH01000007.1"/>
</dbReference>
<comment type="caution">
    <text evidence="7">The sequence shown here is derived from an EMBL/GenBank/DDBJ whole genome shotgun (WGS) entry which is preliminary data.</text>
</comment>